<name>X1JRH2_9ZZZZ</name>
<organism evidence="2">
    <name type="scientific">marine sediment metagenome</name>
    <dbReference type="NCBI Taxonomy" id="412755"/>
    <lineage>
        <taxon>unclassified sequences</taxon>
        <taxon>metagenomes</taxon>
        <taxon>ecological metagenomes</taxon>
    </lineage>
</organism>
<dbReference type="Gene3D" id="3.40.50.720">
    <property type="entry name" value="NAD(P)-binding Rossmann-like Domain"/>
    <property type="match status" value="1"/>
</dbReference>
<dbReference type="Pfam" id="PF01370">
    <property type="entry name" value="Epimerase"/>
    <property type="match status" value="1"/>
</dbReference>
<dbReference type="InterPro" id="IPR036291">
    <property type="entry name" value="NAD(P)-bd_dom_sf"/>
</dbReference>
<comment type="caution">
    <text evidence="2">The sequence shown here is derived from an EMBL/GenBank/DDBJ whole genome shotgun (WGS) entry which is preliminary data.</text>
</comment>
<proteinExistence type="predicted"/>
<protein>
    <recommendedName>
        <fullName evidence="1">NAD-dependent epimerase/dehydratase domain-containing protein</fullName>
    </recommendedName>
</protein>
<sequence>ADAVGVGQSMYEINKYTEVNILGTSNLLDILANENHRVKKLIIASSMSVYGEGKYKCVNCGVVYPKLRSLSQLI</sequence>
<accession>X1JRH2</accession>
<gene>
    <name evidence="2" type="ORF">S03H2_72026</name>
</gene>
<dbReference type="AlphaFoldDB" id="X1JRH2"/>
<dbReference type="SUPFAM" id="SSF51735">
    <property type="entry name" value="NAD(P)-binding Rossmann-fold domains"/>
    <property type="match status" value="1"/>
</dbReference>
<evidence type="ECO:0000259" key="1">
    <source>
        <dbReference type="Pfam" id="PF01370"/>
    </source>
</evidence>
<evidence type="ECO:0000313" key="2">
    <source>
        <dbReference type="EMBL" id="GAH96667.1"/>
    </source>
</evidence>
<dbReference type="EMBL" id="BARU01048476">
    <property type="protein sequence ID" value="GAH96667.1"/>
    <property type="molecule type" value="Genomic_DNA"/>
</dbReference>
<feature type="non-terminal residue" evidence="2">
    <location>
        <position position="74"/>
    </location>
</feature>
<dbReference type="InterPro" id="IPR001509">
    <property type="entry name" value="Epimerase_deHydtase"/>
</dbReference>
<reference evidence="2" key="1">
    <citation type="journal article" date="2014" name="Front. Microbiol.">
        <title>High frequency of phylogenetically diverse reductive dehalogenase-homologous genes in deep subseafloor sedimentary metagenomes.</title>
        <authorList>
            <person name="Kawai M."/>
            <person name="Futagami T."/>
            <person name="Toyoda A."/>
            <person name="Takaki Y."/>
            <person name="Nishi S."/>
            <person name="Hori S."/>
            <person name="Arai W."/>
            <person name="Tsubouchi T."/>
            <person name="Morono Y."/>
            <person name="Uchiyama I."/>
            <person name="Ito T."/>
            <person name="Fujiyama A."/>
            <person name="Inagaki F."/>
            <person name="Takami H."/>
        </authorList>
    </citation>
    <scope>NUCLEOTIDE SEQUENCE</scope>
    <source>
        <strain evidence="2">Expedition CK06-06</strain>
    </source>
</reference>
<feature type="domain" description="NAD-dependent epimerase/dehydratase" evidence="1">
    <location>
        <begin position="4"/>
        <end position="54"/>
    </location>
</feature>
<feature type="non-terminal residue" evidence="2">
    <location>
        <position position="1"/>
    </location>
</feature>